<gene>
    <name evidence="1" type="ORF">O6H91_18G051700</name>
</gene>
<accession>A0ACC2B133</accession>
<evidence type="ECO:0000313" key="2">
    <source>
        <dbReference type="Proteomes" id="UP001162992"/>
    </source>
</evidence>
<organism evidence="1 2">
    <name type="scientific">Diphasiastrum complanatum</name>
    <name type="common">Issler's clubmoss</name>
    <name type="synonym">Lycopodium complanatum</name>
    <dbReference type="NCBI Taxonomy" id="34168"/>
    <lineage>
        <taxon>Eukaryota</taxon>
        <taxon>Viridiplantae</taxon>
        <taxon>Streptophyta</taxon>
        <taxon>Embryophyta</taxon>
        <taxon>Tracheophyta</taxon>
        <taxon>Lycopodiopsida</taxon>
        <taxon>Lycopodiales</taxon>
        <taxon>Lycopodiaceae</taxon>
        <taxon>Lycopodioideae</taxon>
        <taxon>Diphasiastrum</taxon>
    </lineage>
</organism>
<sequence>MAIDDDPSTASPSADHGSPFSEASADDQSAQAPDLAFPASFHEECAAGSEGFLNDDPQAADAVRSGVESDTNLLCHDIMMQIISTCDDSLACQDVTIRSSEKSDDDSACHNIMIQSSDNSSHNLVCHDAMIQSSDMVSRDIMRNEFVVTEGSARESDSKLRECADAVGASCNEAQFGDSGSEFNIIKPEFCEDSRVSSRHDNIVEDTVLLADRVHATEAMSREVPELEDVSECALANGKGAGTEELPSLFSNGTESERSLMDLPADLRKNTTVLNCTWDSPEKTCSIYIVGTAHVSKESCKEVQAVIHHLKPQVVFLELCANRVAILTPQNLKVPTVRDMLEMWREKRMNPFGILYSWFLAKVANKLEVFPGAEFRVAYEEALACGAKVTLGDRPVQITLRRTWARMSIWHKIKLIFALSTQAFFLPSVEDINRMLEEMSDSDMITLLIQEMSKSFPTLMETLVDERDLFMTAILQKVARHHSSIVVVVGKGHMPGIIRNWGKDIKIDSLLEIPQRSSRSLYLKRWGTVALAIGGLAIISGIYFSKKR</sequence>
<comment type="caution">
    <text evidence="1">The sequence shown here is derived from an EMBL/GenBank/DDBJ whole genome shotgun (WGS) entry which is preliminary data.</text>
</comment>
<name>A0ACC2B133_DIPCM</name>
<evidence type="ECO:0000313" key="1">
    <source>
        <dbReference type="EMBL" id="KAJ7523488.1"/>
    </source>
</evidence>
<reference evidence="2" key="1">
    <citation type="journal article" date="2024" name="Proc. Natl. Acad. Sci. U.S.A.">
        <title>Extraordinary preservation of gene collinearity over three hundred million years revealed in homosporous lycophytes.</title>
        <authorList>
            <person name="Li C."/>
            <person name="Wickell D."/>
            <person name="Kuo L.Y."/>
            <person name="Chen X."/>
            <person name="Nie B."/>
            <person name="Liao X."/>
            <person name="Peng D."/>
            <person name="Ji J."/>
            <person name="Jenkins J."/>
            <person name="Williams M."/>
            <person name="Shu S."/>
            <person name="Plott C."/>
            <person name="Barry K."/>
            <person name="Rajasekar S."/>
            <person name="Grimwood J."/>
            <person name="Han X."/>
            <person name="Sun S."/>
            <person name="Hou Z."/>
            <person name="He W."/>
            <person name="Dai G."/>
            <person name="Sun C."/>
            <person name="Schmutz J."/>
            <person name="Leebens-Mack J.H."/>
            <person name="Li F.W."/>
            <person name="Wang L."/>
        </authorList>
    </citation>
    <scope>NUCLEOTIDE SEQUENCE [LARGE SCALE GENOMIC DNA]</scope>
    <source>
        <strain evidence="2">cv. PW_Plant_1</strain>
    </source>
</reference>
<dbReference type="EMBL" id="CM055109">
    <property type="protein sequence ID" value="KAJ7523488.1"/>
    <property type="molecule type" value="Genomic_DNA"/>
</dbReference>
<dbReference type="Proteomes" id="UP001162992">
    <property type="component" value="Chromosome 18"/>
</dbReference>
<keyword evidence="2" id="KW-1185">Reference proteome</keyword>
<protein>
    <submittedName>
        <fullName evidence="1">Uncharacterized protein</fullName>
    </submittedName>
</protein>
<proteinExistence type="predicted"/>